<dbReference type="EMBL" id="CAMXCT030000220">
    <property type="protein sequence ID" value="CAL4763022.1"/>
    <property type="molecule type" value="Genomic_DNA"/>
</dbReference>
<evidence type="ECO:0000313" key="4">
    <source>
        <dbReference type="Proteomes" id="UP001152797"/>
    </source>
</evidence>
<feature type="compositionally biased region" description="Basic and acidic residues" evidence="1">
    <location>
        <begin position="7"/>
        <end position="33"/>
    </location>
</feature>
<evidence type="ECO:0000313" key="3">
    <source>
        <dbReference type="EMBL" id="CAL1129085.1"/>
    </source>
</evidence>
<dbReference type="Proteomes" id="UP001152797">
    <property type="component" value="Unassembled WGS sequence"/>
</dbReference>
<organism evidence="2">
    <name type="scientific">Cladocopium goreaui</name>
    <dbReference type="NCBI Taxonomy" id="2562237"/>
    <lineage>
        <taxon>Eukaryota</taxon>
        <taxon>Sar</taxon>
        <taxon>Alveolata</taxon>
        <taxon>Dinophyceae</taxon>
        <taxon>Suessiales</taxon>
        <taxon>Symbiodiniaceae</taxon>
        <taxon>Cladocopium</taxon>
    </lineage>
</organism>
<reference evidence="2" key="1">
    <citation type="submission" date="2022-10" db="EMBL/GenBank/DDBJ databases">
        <authorList>
            <person name="Chen Y."/>
            <person name="Dougan E. K."/>
            <person name="Chan C."/>
            <person name="Rhodes N."/>
            <person name="Thang M."/>
        </authorList>
    </citation>
    <scope>NUCLEOTIDE SEQUENCE</scope>
</reference>
<feature type="region of interest" description="Disordered" evidence="1">
    <location>
        <begin position="1"/>
        <end position="51"/>
    </location>
</feature>
<accession>A0A9P1FID5</accession>
<evidence type="ECO:0000313" key="2">
    <source>
        <dbReference type="EMBL" id="CAI3975710.1"/>
    </source>
</evidence>
<dbReference type="OrthoDB" id="498543at2759"/>
<dbReference type="EMBL" id="CAMXCT020000220">
    <property type="protein sequence ID" value="CAL1129085.1"/>
    <property type="molecule type" value="Genomic_DNA"/>
</dbReference>
<gene>
    <name evidence="2" type="ORF">C1SCF055_LOCUS3996</name>
</gene>
<evidence type="ECO:0000256" key="1">
    <source>
        <dbReference type="SAM" id="MobiDB-lite"/>
    </source>
</evidence>
<keyword evidence="4" id="KW-1185">Reference proteome</keyword>
<comment type="caution">
    <text evidence="2">The sequence shown here is derived from an EMBL/GenBank/DDBJ whole genome shotgun (WGS) entry which is preliminary data.</text>
</comment>
<dbReference type="AlphaFoldDB" id="A0A9P1FID5"/>
<proteinExistence type="predicted"/>
<dbReference type="EMBL" id="CAMXCT010000220">
    <property type="protein sequence ID" value="CAI3975710.1"/>
    <property type="molecule type" value="Genomic_DNA"/>
</dbReference>
<name>A0A9P1FID5_9DINO</name>
<sequence length="129" mass="14250">MGTAPSRHIEISEDAKAKDADQMPQAKDTKDANKAMGPMGPMGSGISNGKFPFTPKIIRMDRCMARTWNGGKGGQCSRPKTANADFCTRHAENLKWQVHGRVDGHIPSKKIGEFERSQKILEVRKVSKK</sequence>
<protein>
    <submittedName>
        <fullName evidence="2">Uncharacterized protein</fullName>
    </submittedName>
</protein>
<reference evidence="3" key="2">
    <citation type="submission" date="2024-04" db="EMBL/GenBank/DDBJ databases">
        <authorList>
            <person name="Chen Y."/>
            <person name="Shah S."/>
            <person name="Dougan E. K."/>
            <person name="Thang M."/>
            <person name="Chan C."/>
        </authorList>
    </citation>
    <scope>NUCLEOTIDE SEQUENCE [LARGE SCALE GENOMIC DNA]</scope>
</reference>